<feature type="compositionally biased region" description="Acidic residues" evidence="1">
    <location>
        <begin position="188"/>
        <end position="211"/>
    </location>
</feature>
<dbReference type="Proteomes" id="UP000481861">
    <property type="component" value="Unassembled WGS sequence"/>
</dbReference>
<reference evidence="2 3" key="1">
    <citation type="submission" date="2020-01" db="EMBL/GenBank/DDBJ databases">
        <authorList>
            <consortium name="DOE Joint Genome Institute"/>
            <person name="Haridas S."/>
            <person name="Albert R."/>
            <person name="Binder M."/>
            <person name="Bloem J."/>
            <person name="Labutti K."/>
            <person name="Salamov A."/>
            <person name="Andreopoulos B."/>
            <person name="Baker S.E."/>
            <person name="Barry K."/>
            <person name="Bills G."/>
            <person name="Bluhm B.H."/>
            <person name="Cannon C."/>
            <person name="Castanera R."/>
            <person name="Culley D.E."/>
            <person name="Daum C."/>
            <person name="Ezra D."/>
            <person name="Gonzalez J.B."/>
            <person name="Henrissat B."/>
            <person name="Kuo A."/>
            <person name="Liang C."/>
            <person name="Lipzen A."/>
            <person name="Lutzoni F."/>
            <person name="Magnuson J."/>
            <person name="Mondo S."/>
            <person name="Nolan M."/>
            <person name="Ohm R."/>
            <person name="Pangilinan J."/>
            <person name="Park H.-J.H."/>
            <person name="Ramirez L."/>
            <person name="Alfaro M."/>
            <person name="Sun H."/>
            <person name="Tritt A."/>
            <person name="Yoshinaga Y."/>
            <person name="Zwiers L.-H.L."/>
            <person name="Turgeon B.G."/>
            <person name="Goodwin S.B."/>
            <person name="Spatafora J.W."/>
            <person name="Crous P.W."/>
            <person name="Grigoriev I.V."/>
        </authorList>
    </citation>
    <scope>NUCLEOTIDE SEQUENCE [LARGE SCALE GENOMIC DNA]</scope>
    <source>
        <strain evidence="2 3">CBS 611.86</strain>
    </source>
</reference>
<comment type="caution">
    <text evidence="2">The sequence shown here is derived from an EMBL/GenBank/DDBJ whole genome shotgun (WGS) entry which is preliminary data.</text>
</comment>
<protein>
    <submittedName>
        <fullName evidence="2">Uncharacterized protein</fullName>
    </submittedName>
</protein>
<evidence type="ECO:0000313" key="3">
    <source>
        <dbReference type="Proteomes" id="UP000481861"/>
    </source>
</evidence>
<sequence>MAKGVLVTSATKSSLAWIYKLCLFAKPSSLRTSPTNLRRERYSYTSAPPPHPPHHTMDLVQSWDRFLGSEPHFPHFEARLVCARAALGHSRMAMGEWQRGACGSYTGLFSCTGGANAGCWVCAREVTAAWRLVNQLEWQKQELPKLIAAAVHPPISTTASEEEEEEEEDDDDDATATATATATTTAAADEDEEDEDEEDEDEDEGDGDNGDELAAWALRPRLV</sequence>
<evidence type="ECO:0000256" key="1">
    <source>
        <dbReference type="SAM" id="MobiDB-lite"/>
    </source>
</evidence>
<organism evidence="2 3">
    <name type="scientific">Massariosphaeria phaeospora</name>
    <dbReference type="NCBI Taxonomy" id="100035"/>
    <lineage>
        <taxon>Eukaryota</taxon>
        <taxon>Fungi</taxon>
        <taxon>Dikarya</taxon>
        <taxon>Ascomycota</taxon>
        <taxon>Pezizomycotina</taxon>
        <taxon>Dothideomycetes</taxon>
        <taxon>Pleosporomycetidae</taxon>
        <taxon>Pleosporales</taxon>
        <taxon>Pleosporales incertae sedis</taxon>
        <taxon>Massariosphaeria</taxon>
    </lineage>
</organism>
<evidence type="ECO:0000313" key="2">
    <source>
        <dbReference type="EMBL" id="KAF2876007.1"/>
    </source>
</evidence>
<feature type="region of interest" description="Disordered" evidence="1">
    <location>
        <begin position="156"/>
        <end position="223"/>
    </location>
</feature>
<name>A0A7C8IM57_9PLEO</name>
<gene>
    <name evidence="2" type="ORF">BDV95DRAFT_655297</name>
</gene>
<feature type="compositionally biased region" description="Acidic residues" evidence="1">
    <location>
        <begin position="160"/>
        <end position="174"/>
    </location>
</feature>
<accession>A0A7C8IM57</accession>
<feature type="compositionally biased region" description="Low complexity" evidence="1">
    <location>
        <begin position="175"/>
        <end position="187"/>
    </location>
</feature>
<dbReference type="EMBL" id="JAADJZ010000004">
    <property type="protein sequence ID" value="KAF2876007.1"/>
    <property type="molecule type" value="Genomic_DNA"/>
</dbReference>
<dbReference type="AlphaFoldDB" id="A0A7C8IM57"/>
<proteinExistence type="predicted"/>
<keyword evidence="3" id="KW-1185">Reference proteome</keyword>